<reference evidence="3 4" key="1">
    <citation type="submission" date="2019-07" db="EMBL/GenBank/DDBJ databases">
        <title>Whole genome shotgun sequence of Skermanella aerolata NBRC 106429.</title>
        <authorList>
            <person name="Hosoyama A."/>
            <person name="Uohara A."/>
            <person name="Ohji S."/>
            <person name="Ichikawa N."/>
        </authorList>
    </citation>
    <scope>NUCLEOTIDE SEQUENCE [LARGE SCALE GENOMIC DNA]</scope>
    <source>
        <strain evidence="3 4">NBRC 106429</strain>
    </source>
</reference>
<evidence type="ECO:0000313" key="3">
    <source>
        <dbReference type="EMBL" id="GEO39258.1"/>
    </source>
</evidence>
<name>A0A512DRZ8_9PROT</name>
<organism evidence="3 4">
    <name type="scientific">Skermanella aerolata</name>
    <dbReference type="NCBI Taxonomy" id="393310"/>
    <lineage>
        <taxon>Bacteria</taxon>
        <taxon>Pseudomonadati</taxon>
        <taxon>Pseudomonadota</taxon>
        <taxon>Alphaproteobacteria</taxon>
        <taxon>Rhodospirillales</taxon>
        <taxon>Azospirillaceae</taxon>
        <taxon>Skermanella</taxon>
    </lineage>
</organism>
<keyword evidence="4" id="KW-1185">Reference proteome</keyword>
<feature type="signal peptide" evidence="2">
    <location>
        <begin position="1"/>
        <end position="19"/>
    </location>
</feature>
<gene>
    <name evidence="3" type="ORF">SAE02_34060</name>
</gene>
<protein>
    <submittedName>
        <fullName evidence="3">Uncharacterized protein</fullName>
    </submittedName>
</protein>
<evidence type="ECO:0000256" key="1">
    <source>
        <dbReference type="SAM" id="MobiDB-lite"/>
    </source>
</evidence>
<feature type="compositionally biased region" description="Basic and acidic residues" evidence="1">
    <location>
        <begin position="45"/>
        <end position="56"/>
    </location>
</feature>
<feature type="chain" id="PRO_5021937379" evidence="2">
    <location>
        <begin position="20"/>
        <end position="76"/>
    </location>
</feature>
<accession>A0A512DRZ8</accession>
<evidence type="ECO:0000256" key="2">
    <source>
        <dbReference type="SAM" id="SignalP"/>
    </source>
</evidence>
<sequence>MHCRLVVKLLMVLFGVVLASDTTGAIAGSDMQPESVRQPPISHPARRDRERPERLRGNKRLLDMVRSFAPVCRYME</sequence>
<dbReference type="EMBL" id="BJYZ01000015">
    <property type="protein sequence ID" value="GEO39258.1"/>
    <property type="molecule type" value="Genomic_DNA"/>
</dbReference>
<keyword evidence="2" id="KW-0732">Signal</keyword>
<dbReference type="AlphaFoldDB" id="A0A512DRZ8"/>
<feature type="region of interest" description="Disordered" evidence="1">
    <location>
        <begin position="26"/>
        <end position="56"/>
    </location>
</feature>
<evidence type="ECO:0000313" key="4">
    <source>
        <dbReference type="Proteomes" id="UP000321523"/>
    </source>
</evidence>
<dbReference type="Proteomes" id="UP000321523">
    <property type="component" value="Unassembled WGS sequence"/>
</dbReference>
<proteinExistence type="predicted"/>
<comment type="caution">
    <text evidence="3">The sequence shown here is derived from an EMBL/GenBank/DDBJ whole genome shotgun (WGS) entry which is preliminary data.</text>
</comment>